<evidence type="ECO:0000259" key="3">
    <source>
        <dbReference type="PROSITE" id="PS51845"/>
    </source>
</evidence>
<accession>A0AAD9QYR2</accession>
<dbReference type="PANTHER" id="PTHR11347">
    <property type="entry name" value="CYCLIC NUCLEOTIDE PHOSPHODIESTERASE"/>
    <property type="match status" value="1"/>
</dbReference>
<keyword evidence="2" id="KW-0378">Hydrolase</keyword>
<proteinExistence type="predicted"/>
<dbReference type="GO" id="GO:0004114">
    <property type="term" value="F:3',5'-cyclic-nucleotide phosphodiesterase activity"/>
    <property type="evidence" value="ECO:0007669"/>
    <property type="project" value="InterPro"/>
</dbReference>
<protein>
    <submittedName>
        <fullName evidence="4">cAMP-specific 3</fullName>
    </submittedName>
</protein>
<evidence type="ECO:0000256" key="2">
    <source>
        <dbReference type="ARBA" id="ARBA00022801"/>
    </source>
</evidence>
<keyword evidence="1" id="KW-0479">Metal-binding</keyword>
<sequence>MRRGVVHVKLGIQDAEMALMYNDESVLENHYLAVAFQLLQHEDCDILENLTKKERETVQRTIIEMVKICNASEGKEEGNEVIGVCVVQFGD</sequence>
<reference evidence="4" key="2">
    <citation type="journal article" date="2023" name="Science">
        <title>Genomic signatures of disease resistance in endangered staghorn corals.</title>
        <authorList>
            <person name="Vollmer S.V."/>
            <person name="Selwyn J.D."/>
            <person name="Despard B.A."/>
            <person name="Roesel C.L."/>
        </authorList>
    </citation>
    <scope>NUCLEOTIDE SEQUENCE</scope>
    <source>
        <strain evidence="4">K2</strain>
    </source>
</reference>
<dbReference type="AlphaFoldDB" id="A0AAD9QYR2"/>
<dbReference type="Proteomes" id="UP001249851">
    <property type="component" value="Unassembled WGS sequence"/>
</dbReference>
<evidence type="ECO:0000313" key="4">
    <source>
        <dbReference type="EMBL" id="KAK2569738.1"/>
    </source>
</evidence>
<dbReference type="GO" id="GO:0007165">
    <property type="term" value="P:signal transduction"/>
    <property type="evidence" value="ECO:0007669"/>
    <property type="project" value="InterPro"/>
</dbReference>
<dbReference type="InterPro" id="IPR036971">
    <property type="entry name" value="PDEase_catalytic_dom_sf"/>
</dbReference>
<dbReference type="Pfam" id="PF00233">
    <property type="entry name" value="PDEase_I"/>
    <property type="match status" value="1"/>
</dbReference>
<reference evidence="4" key="1">
    <citation type="journal article" date="2023" name="G3 (Bethesda)">
        <title>Whole genome assembly and annotation of the endangered Caribbean coral Acropora cervicornis.</title>
        <authorList>
            <person name="Selwyn J.D."/>
            <person name="Vollmer S.V."/>
        </authorList>
    </citation>
    <scope>NUCLEOTIDE SEQUENCE</scope>
    <source>
        <strain evidence="4">K2</strain>
    </source>
</reference>
<organism evidence="4 5">
    <name type="scientific">Acropora cervicornis</name>
    <name type="common">Staghorn coral</name>
    <dbReference type="NCBI Taxonomy" id="6130"/>
    <lineage>
        <taxon>Eukaryota</taxon>
        <taxon>Metazoa</taxon>
        <taxon>Cnidaria</taxon>
        <taxon>Anthozoa</taxon>
        <taxon>Hexacorallia</taxon>
        <taxon>Scleractinia</taxon>
        <taxon>Astrocoeniina</taxon>
        <taxon>Acroporidae</taxon>
        <taxon>Acropora</taxon>
    </lineage>
</organism>
<evidence type="ECO:0000256" key="1">
    <source>
        <dbReference type="ARBA" id="ARBA00022723"/>
    </source>
</evidence>
<comment type="caution">
    <text evidence="4">The sequence shown here is derived from an EMBL/GenBank/DDBJ whole genome shotgun (WGS) entry which is preliminary data.</text>
</comment>
<dbReference type="Gene3D" id="1.10.1300.10">
    <property type="entry name" value="3'5'-cyclic nucleotide phosphodiesterase, catalytic domain"/>
    <property type="match status" value="1"/>
</dbReference>
<keyword evidence="5" id="KW-1185">Reference proteome</keyword>
<evidence type="ECO:0000313" key="5">
    <source>
        <dbReference type="Proteomes" id="UP001249851"/>
    </source>
</evidence>
<feature type="domain" description="PDEase" evidence="3">
    <location>
        <begin position="1"/>
        <end position="91"/>
    </location>
</feature>
<name>A0AAD9QYR2_ACRCE</name>
<dbReference type="EMBL" id="JARQWQ010000009">
    <property type="protein sequence ID" value="KAK2569738.1"/>
    <property type="molecule type" value="Genomic_DNA"/>
</dbReference>
<dbReference type="GO" id="GO:0046872">
    <property type="term" value="F:metal ion binding"/>
    <property type="evidence" value="ECO:0007669"/>
    <property type="project" value="UniProtKB-KW"/>
</dbReference>
<dbReference type="SUPFAM" id="SSF109604">
    <property type="entry name" value="HD-domain/PDEase-like"/>
    <property type="match status" value="1"/>
</dbReference>
<gene>
    <name evidence="4" type="ORF">P5673_005576</name>
</gene>
<dbReference type="PROSITE" id="PS51845">
    <property type="entry name" value="PDEASE_I_2"/>
    <property type="match status" value="1"/>
</dbReference>
<dbReference type="InterPro" id="IPR002073">
    <property type="entry name" value="PDEase_catalytic_dom"/>
</dbReference>